<dbReference type="EMBL" id="JAHHZF010000005">
    <property type="protein sequence ID" value="MBT9290271.1"/>
    <property type="molecule type" value="Genomic_DNA"/>
</dbReference>
<evidence type="ECO:0000313" key="2">
    <source>
        <dbReference type="Proteomes" id="UP000766595"/>
    </source>
</evidence>
<protein>
    <submittedName>
        <fullName evidence="1">DUF1636 domain-containing protein</fullName>
    </submittedName>
</protein>
<comment type="caution">
    <text evidence="1">The sequence shown here is derived from an EMBL/GenBank/DDBJ whole genome shotgun (WGS) entry which is preliminary data.</text>
</comment>
<dbReference type="InterPro" id="IPR012863">
    <property type="entry name" value="DUF1636"/>
</dbReference>
<organism evidence="1 2">
    <name type="scientific">Prosthecodimorpha staleyi</name>
    <dbReference type="NCBI Taxonomy" id="2840188"/>
    <lineage>
        <taxon>Bacteria</taxon>
        <taxon>Pseudomonadati</taxon>
        <taxon>Pseudomonadota</taxon>
        <taxon>Alphaproteobacteria</taxon>
        <taxon>Hyphomicrobiales</taxon>
        <taxon>Ancalomicrobiaceae</taxon>
        <taxon>Prosthecodimorpha</taxon>
    </lineage>
</organism>
<dbReference type="Pfam" id="PF07845">
    <property type="entry name" value="DUF1636"/>
    <property type="match status" value="1"/>
</dbReference>
<name>A0A947GDG6_9HYPH</name>
<sequence length="110" mass="11603">MTARLIVCVTCDRTADPVPSTTRGAALADAVVVRAADRGEDLSVTRVDCLDGCPRPCNAALKARGKPLRRFTNLSPAMADALIDAARAYAADRDGHLPPDLVARLGPHAR</sequence>
<proteinExistence type="predicted"/>
<keyword evidence="2" id="KW-1185">Reference proteome</keyword>
<dbReference type="RefSeq" id="WP_261968869.1">
    <property type="nucleotide sequence ID" value="NZ_JAHHZF010000005.1"/>
</dbReference>
<dbReference type="AlphaFoldDB" id="A0A947GDG6"/>
<dbReference type="Proteomes" id="UP000766595">
    <property type="component" value="Unassembled WGS sequence"/>
</dbReference>
<evidence type="ECO:0000313" key="1">
    <source>
        <dbReference type="EMBL" id="MBT9290271.1"/>
    </source>
</evidence>
<reference evidence="1 2" key="1">
    <citation type="submission" date="2021-06" db="EMBL/GenBank/DDBJ databases">
        <authorList>
            <person name="Grouzdev D.S."/>
            <person name="Koziaeva V."/>
        </authorList>
    </citation>
    <scope>NUCLEOTIDE SEQUENCE [LARGE SCALE GENOMIC DNA]</scope>
    <source>
        <strain evidence="1 2">22</strain>
    </source>
</reference>
<accession>A0A947GDG6</accession>
<gene>
    <name evidence="1" type="ORF">KL771_12430</name>
</gene>